<dbReference type="Pfam" id="PF01435">
    <property type="entry name" value="Peptidase_M48"/>
    <property type="match status" value="1"/>
</dbReference>
<evidence type="ECO:0000256" key="14">
    <source>
        <dbReference type="SAM" id="MobiDB-lite"/>
    </source>
</evidence>
<dbReference type="GO" id="GO:0006790">
    <property type="term" value="P:sulfur compound metabolic process"/>
    <property type="evidence" value="ECO:0007669"/>
    <property type="project" value="TreeGrafter"/>
</dbReference>
<dbReference type="GO" id="GO:0004222">
    <property type="term" value="F:metalloendopeptidase activity"/>
    <property type="evidence" value="ECO:0007669"/>
    <property type="project" value="InterPro"/>
</dbReference>
<keyword evidence="10" id="KW-0862">Zinc</keyword>
<sequence>MESIHSFWQLGDELRGQSKVSEDHKWLVAASKLAEQTRIKPERRINLDLSKGSAEMRPRDNFAFQEDNKFESFNFNMLNLEAKLNENVTKSSLRNGIYNMNAVYQNPNVSSLANISGSKYNNINHIKEPNNSNGNTTSNKEDSVNSSNAVDKRFKTLPAAETLPRNEVLGGYIFVCNNDTMQEDLKRQLFGLPPRYRDSVRAITPGLPLFLYNYTTHQLHGIFEATTFGGSNIDPTAWEDKKCKGESRFPAQVRICVRKLCKPLEEDAFRPVLHHYDGPKFRLELSVPEDRSSVSSIDLEMPYVLKLKGMSGLSPTFLLSVWHFSPDIQWFLPKLKSQRKTKWRQIVTRTTAVDRNIRLNQTNKTTLSCMRILPNGTTGADSSFHTLTYASTPLSLLFPMAAIPLPSVNCPEKLSRISFYFSATNKPLISFPGGFKLKPLKSKPRSKEYADSEGDSRLNEIGKALLGTVTEQVMLLENIGTSVLVSENQLPELHELLVEAARILNIEAPDLYLRQSPVPNAYTLAISGKKPFVVVHTSLVELLSRKELQAVLAHELGHLKCDHGVWLTFANILTLGAYSLPGLGSLIAQRLEEQLFRWLRAAELTCDRAALLVARDPKVVISVLMKLAGGCPSMADKLNVDAFLDQARSYEKAASSPVGWYIRNAQTSQLSHPLPVLRAREIDEWSRSKEYQSLLKRVKTPKTWVLLVPRTIHNQTGLSTMAKASQSTQFSQHPHVTQLCLETAARIASVYAEISPGISLLVNLSLNKTEYKMTPSVTSRVERQHLIELKMPGLRAPSDYAQEPPRHPALVVNSKEPFNAEPRRADLVSSYVTPVEFFYKRNHGPIPIVDDVDKYSVYITGLIGNPKEVFMKDIWKLQNILLLQLLQCAGNRRTAMSRIRKVKGVGWDVAAIGNAVWSGAKLADVLELVGIPKCSHVTPSGGKHVEFVSIDKCKEENGGPYKASIPLSQATNPEADVLLAYEMNGETLNRDHGYPLRVIVPGVIGARSVKWLDSINIIADECQGFFMQKDYKMFPPSVDWDNINWSTRRPQMDFPVQCAICSLDDVNMVKPGKITIKGYAVSGGGRGIERLDISIDGGKTWVEASKLQKPGVPYISDSESSDKWAWVLFEAEADIRQSTEIIAKAVDIAGNVQPENVEVIWNLRGILNTSWHRVHVRIEEMWLALFMENEIGPERLLSFFAVALTLCYLILFLADTSRLQIDEIMFCLLISLLG</sequence>
<dbReference type="GO" id="GO:0043546">
    <property type="term" value="F:molybdopterin cofactor binding"/>
    <property type="evidence" value="ECO:0007669"/>
    <property type="project" value="TreeGrafter"/>
</dbReference>
<evidence type="ECO:0000256" key="12">
    <source>
        <dbReference type="ARBA" id="ARBA00023049"/>
    </source>
</evidence>
<evidence type="ECO:0000313" key="17">
    <source>
        <dbReference type="EMBL" id="KAL0331855.1"/>
    </source>
</evidence>
<dbReference type="GO" id="GO:0006508">
    <property type="term" value="P:proteolysis"/>
    <property type="evidence" value="ECO:0007669"/>
    <property type="project" value="UniProtKB-KW"/>
</dbReference>
<dbReference type="InterPro" id="IPR008335">
    <property type="entry name" value="Mopterin_OxRdtase_euk"/>
</dbReference>
<dbReference type="Pfam" id="PF10539">
    <property type="entry name" value="Dev_Cell_Death"/>
    <property type="match status" value="1"/>
</dbReference>
<dbReference type="CDD" id="cd02111">
    <property type="entry name" value="eukary_SO_Moco"/>
    <property type="match status" value="1"/>
</dbReference>
<dbReference type="Pfam" id="PF00174">
    <property type="entry name" value="Oxidored_molyb"/>
    <property type="match status" value="1"/>
</dbReference>
<dbReference type="Gene3D" id="3.90.420.10">
    <property type="entry name" value="Oxidoreductase, molybdopterin-binding domain"/>
    <property type="match status" value="1"/>
</dbReference>
<dbReference type="GO" id="GO:0008482">
    <property type="term" value="F:sulfite oxidase activity"/>
    <property type="evidence" value="ECO:0007669"/>
    <property type="project" value="UniProtKB-EC"/>
</dbReference>
<evidence type="ECO:0000256" key="7">
    <source>
        <dbReference type="ARBA" id="ARBA00022670"/>
    </source>
</evidence>
<protein>
    <recommendedName>
        <fullName evidence="13">Sulfite oxidase</fullName>
        <ecNumber evidence="5">1.8.3.1</ecNumber>
    </recommendedName>
</protein>
<comment type="pathway">
    <text evidence="3">Sulfur metabolism.</text>
</comment>
<dbReference type="AlphaFoldDB" id="A0AAW2MME7"/>
<dbReference type="GO" id="GO:0005739">
    <property type="term" value="C:mitochondrion"/>
    <property type="evidence" value="ECO:0007669"/>
    <property type="project" value="TreeGrafter"/>
</dbReference>
<evidence type="ECO:0000256" key="9">
    <source>
        <dbReference type="ARBA" id="ARBA00022801"/>
    </source>
</evidence>
<dbReference type="GO" id="GO:0020037">
    <property type="term" value="F:heme binding"/>
    <property type="evidence" value="ECO:0007669"/>
    <property type="project" value="TreeGrafter"/>
</dbReference>
<evidence type="ECO:0000256" key="11">
    <source>
        <dbReference type="ARBA" id="ARBA00023002"/>
    </source>
</evidence>
<dbReference type="Gene3D" id="2.60.40.650">
    <property type="match status" value="1"/>
</dbReference>
<evidence type="ECO:0000256" key="8">
    <source>
        <dbReference type="ARBA" id="ARBA00022723"/>
    </source>
</evidence>
<dbReference type="FunFam" id="3.30.2010.10:FF:000007">
    <property type="entry name" value="Peptidase M48 family protein"/>
    <property type="match status" value="1"/>
</dbReference>
<comment type="pathway">
    <text evidence="4">Energy metabolism; sulfur metabolism.</text>
</comment>
<dbReference type="FunFam" id="2.60.40.650:FF:000002">
    <property type="entry name" value="sulfite oxidase"/>
    <property type="match status" value="1"/>
</dbReference>
<dbReference type="EC" id="1.8.3.1" evidence="5"/>
<keyword evidence="12" id="KW-0482">Metalloprotease</keyword>
<dbReference type="PRINTS" id="PR00407">
    <property type="entry name" value="EUMOPTERIN"/>
</dbReference>
<dbReference type="SMART" id="SM00767">
    <property type="entry name" value="DCD"/>
    <property type="match status" value="1"/>
</dbReference>
<keyword evidence="15" id="KW-1133">Transmembrane helix</keyword>
<evidence type="ECO:0000256" key="4">
    <source>
        <dbReference type="ARBA" id="ARBA00004971"/>
    </source>
</evidence>
<dbReference type="GO" id="GO:0030151">
    <property type="term" value="F:molybdenum ion binding"/>
    <property type="evidence" value="ECO:0007669"/>
    <property type="project" value="InterPro"/>
</dbReference>
<dbReference type="Gene3D" id="3.30.2010.10">
    <property type="entry name" value="Metalloproteases ('zincins'), catalytic domain"/>
    <property type="match status" value="1"/>
</dbReference>
<evidence type="ECO:0000256" key="5">
    <source>
        <dbReference type="ARBA" id="ARBA00012505"/>
    </source>
</evidence>
<comment type="cofactor">
    <cofactor evidence="2">
        <name>Zn(2+)</name>
        <dbReference type="ChEBI" id="CHEBI:29105"/>
    </cofactor>
</comment>
<keyword evidence="15" id="KW-0472">Membrane</keyword>
<keyword evidence="7" id="KW-0645">Protease</keyword>
<organism evidence="17">
    <name type="scientific">Sesamum calycinum</name>
    <dbReference type="NCBI Taxonomy" id="2727403"/>
    <lineage>
        <taxon>Eukaryota</taxon>
        <taxon>Viridiplantae</taxon>
        <taxon>Streptophyta</taxon>
        <taxon>Embryophyta</taxon>
        <taxon>Tracheophyta</taxon>
        <taxon>Spermatophyta</taxon>
        <taxon>Magnoliopsida</taxon>
        <taxon>eudicotyledons</taxon>
        <taxon>Gunneridae</taxon>
        <taxon>Pentapetalae</taxon>
        <taxon>asterids</taxon>
        <taxon>lamiids</taxon>
        <taxon>Lamiales</taxon>
        <taxon>Pedaliaceae</taxon>
        <taxon>Sesamum</taxon>
    </lineage>
</organism>
<dbReference type="InterPro" id="IPR014756">
    <property type="entry name" value="Ig_E-set"/>
</dbReference>
<keyword evidence="8" id="KW-0479">Metal-binding</keyword>
<dbReference type="SUPFAM" id="SSF56524">
    <property type="entry name" value="Oxidoreductase molybdopterin-binding domain"/>
    <property type="match status" value="1"/>
</dbReference>
<dbReference type="EMBL" id="JACGWM010000013">
    <property type="protein sequence ID" value="KAL0331855.1"/>
    <property type="molecule type" value="Genomic_DNA"/>
</dbReference>
<dbReference type="PROSITE" id="PS51222">
    <property type="entry name" value="DCD"/>
    <property type="match status" value="1"/>
</dbReference>
<evidence type="ECO:0000256" key="15">
    <source>
        <dbReference type="SAM" id="Phobius"/>
    </source>
</evidence>
<dbReference type="InterPro" id="IPR005066">
    <property type="entry name" value="MoCF_OxRdtse_dimer"/>
</dbReference>
<dbReference type="InterPro" id="IPR000572">
    <property type="entry name" value="OxRdtase_Mopterin-bd_dom"/>
</dbReference>
<evidence type="ECO:0000256" key="13">
    <source>
        <dbReference type="ARBA" id="ARBA00070338"/>
    </source>
</evidence>
<dbReference type="PANTHER" id="PTHR19372:SF7">
    <property type="entry name" value="SULFITE OXIDASE, MITOCHONDRIAL"/>
    <property type="match status" value="1"/>
</dbReference>
<keyword evidence="11" id="KW-0560">Oxidoreductase</keyword>
<keyword evidence="9" id="KW-0378">Hydrolase</keyword>
<keyword evidence="15" id="KW-0812">Transmembrane</keyword>
<keyword evidence="6" id="KW-0500">Molybdenum</keyword>
<reference evidence="17" key="1">
    <citation type="submission" date="2020-06" db="EMBL/GenBank/DDBJ databases">
        <authorList>
            <person name="Li T."/>
            <person name="Hu X."/>
            <person name="Zhang T."/>
            <person name="Song X."/>
            <person name="Zhang H."/>
            <person name="Dai N."/>
            <person name="Sheng W."/>
            <person name="Hou X."/>
            <person name="Wei L."/>
        </authorList>
    </citation>
    <scope>NUCLEOTIDE SEQUENCE</scope>
    <source>
        <strain evidence="17">KEN8</strain>
        <tissue evidence="17">Leaf</tissue>
    </source>
</reference>
<dbReference type="SUPFAM" id="SSF81296">
    <property type="entry name" value="E set domains"/>
    <property type="match status" value="1"/>
</dbReference>
<evidence type="ECO:0000256" key="6">
    <source>
        <dbReference type="ARBA" id="ARBA00022505"/>
    </source>
</evidence>
<evidence type="ECO:0000256" key="1">
    <source>
        <dbReference type="ARBA" id="ARBA00001924"/>
    </source>
</evidence>
<reference evidence="17" key="2">
    <citation type="journal article" date="2024" name="Plant">
        <title>Genomic evolution and insights into agronomic trait innovations of Sesamum species.</title>
        <authorList>
            <person name="Miao H."/>
            <person name="Wang L."/>
            <person name="Qu L."/>
            <person name="Liu H."/>
            <person name="Sun Y."/>
            <person name="Le M."/>
            <person name="Wang Q."/>
            <person name="Wei S."/>
            <person name="Zheng Y."/>
            <person name="Lin W."/>
            <person name="Duan Y."/>
            <person name="Cao H."/>
            <person name="Xiong S."/>
            <person name="Wang X."/>
            <person name="Wei L."/>
            <person name="Li C."/>
            <person name="Ma Q."/>
            <person name="Ju M."/>
            <person name="Zhao R."/>
            <person name="Li G."/>
            <person name="Mu C."/>
            <person name="Tian Q."/>
            <person name="Mei H."/>
            <person name="Zhang T."/>
            <person name="Gao T."/>
            <person name="Zhang H."/>
        </authorList>
    </citation>
    <scope>NUCLEOTIDE SEQUENCE</scope>
    <source>
        <strain evidence="17">KEN8</strain>
    </source>
</reference>
<gene>
    <name evidence="17" type="ORF">Scaly_2087000</name>
</gene>
<evidence type="ECO:0000256" key="10">
    <source>
        <dbReference type="ARBA" id="ARBA00022833"/>
    </source>
</evidence>
<feature type="region of interest" description="Disordered" evidence="14">
    <location>
        <begin position="123"/>
        <end position="147"/>
    </location>
</feature>
<comment type="cofactor">
    <cofactor evidence="1">
        <name>Mo-molybdopterin</name>
        <dbReference type="ChEBI" id="CHEBI:71302"/>
    </cofactor>
</comment>
<dbReference type="CDD" id="cd07325">
    <property type="entry name" value="M48_Ste24p_like"/>
    <property type="match status" value="1"/>
</dbReference>
<evidence type="ECO:0000256" key="3">
    <source>
        <dbReference type="ARBA" id="ARBA00004678"/>
    </source>
</evidence>
<feature type="transmembrane region" description="Helical" evidence="15">
    <location>
        <begin position="1196"/>
        <end position="1214"/>
    </location>
</feature>
<feature type="domain" description="DCD" evidence="16">
    <location>
        <begin position="167"/>
        <end position="299"/>
    </location>
</feature>
<comment type="caution">
    <text evidence="17">The sequence shown here is derived from an EMBL/GenBank/DDBJ whole genome shotgun (WGS) entry which is preliminary data.</text>
</comment>
<name>A0AAW2MME7_9LAMI</name>
<proteinExistence type="predicted"/>
<dbReference type="FunFam" id="3.90.420.10:FF:000004">
    <property type="entry name" value="Sulfite oxidase"/>
    <property type="match status" value="1"/>
</dbReference>
<dbReference type="InterPro" id="IPR001915">
    <property type="entry name" value="Peptidase_M48"/>
</dbReference>
<dbReference type="InterPro" id="IPR013989">
    <property type="entry name" value="Dev_and_cell_death_domain"/>
</dbReference>
<accession>A0AAW2MME7</accession>
<dbReference type="Pfam" id="PF03404">
    <property type="entry name" value="Mo-co_dimer"/>
    <property type="match status" value="1"/>
</dbReference>
<evidence type="ECO:0000259" key="16">
    <source>
        <dbReference type="PROSITE" id="PS51222"/>
    </source>
</evidence>
<dbReference type="PANTHER" id="PTHR19372">
    <property type="entry name" value="SULFITE REDUCTASE"/>
    <property type="match status" value="1"/>
</dbReference>
<dbReference type="InterPro" id="IPR036374">
    <property type="entry name" value="OxRdtase_Mopterin-bd_sf"/>
</dbReference>
<evidence type="ECO:0000256" key="2">
    <source>
        <dbReference type="ARBA" id="ARBA00001947"/>
    </source>
</evidence>